<reference evidence="1" key="1">
    <citation type="submission" date="2023-10" db="EMBL/GenBank/DDBJ databases">
        <authorList>
            <person name="Rodriguez Cubillos JULIANA M."/>
            <person name="De Vega J."/>
        </authorList>
    </citation>
    <scope>NUCLEOTIDE SEQUENCE</scope>
</reference>
<gene>
    <name evidence="1" type="ORF">MILVUS5_LOCUS13697</name>
</gene>
<keyword evidence="2" id="KW-1185">Reference proteome</keyword>
<evidence type="ECO:0000313" key="2">
    <source>
        <dbReference type="Proteomes" id="UP001177021"/>
    </source>
</evidence>
<protein>
    <submittedName>
        <fullName evidence="1">Uncharacterized protein</fullName>
    </submittedName>
</protein>
<dbReference type="EMBL" id="CASHSV030000044">
    <property type="protein sequence ID" value="CAJ2644731.1"/>
    <property type="molecule type" value="Genomic_DNA"/>
</dbReference>
<dbReference type="Proteomes" id="UP001177021">
    <property type="component" value="Unassembled WGS sequence"/>
</dbReference>
<comment type="caution">
    <text evidence="1">The sequence shown here is derived from an EMBL/GenBank/DDBJ whole genome shotgun (WGS) entry which is preliminary data.</text>
</comment>
<name>A0ACB0JLN3_TRIPR</name>
<proteinExistence type="predicted"/>
<accession>A0ACB0JLN3</accession>
<organism evidence="1 2">
    <name type="scientific">Trifolium pratense</name>
    <name type="common">Red clover</name>
    <dbReference type="NCBI Taxonomy" id="57577"/>
    <lineage>
        <taxon>Eukaryota</taxon>
        <taxon>Viridiplantae</taxon>
        <taxon>Streptophyta</taxon>
        <taxon>Embryophyta</taxon>
        <taxon>Tracheophyta</taxon>
        <taxon>Spermatophyta</taxon>
        <taxon>Magnoliopsida</taxon>
        <taxon>eudicotyledons</taxon>
        <taxon>Gunneridae</taxon>
        <taxon>Pentapetalae</taxon>
        <taxon>rosids</taxon>
        <taxon>fabids</taxon>
        <taxon>Fabales</taxon>
        <taxon>Fabaceae</taxon>
        <taxon>Papilionoideae</taxon>
        <taxon>50 kb inversion clade</taxon>
        <taxon>NPAAA clade</taxon>
        <taxon>Hologalegina</taxon>
        <taxon>IRL clade</taxon>
        <taxon>Trifolieae</taxon>
        <taxon>Trifolium</taxon>
    </lineage>
</organism>
<evidence type="ECO:0000313" key="1">
    <source>
        <dbReference type="EMBL" id="CAJ2644731.1"/>
    </source>
</evidence>
<sequence>MKLSFTRATISNTSFHLFIHLSRALSTSTMTHFLFSSQNDGGSFGCMPPPRNFTYMVERRSYCFVKWNEAWRLEDLEIMGCILE</sequence>